<feature type="domain" description="4Fe-4S ferredoxin-type" evidence="4">
    <location>
        <begin position="186"/>
        <end position="216"/>
    </location>
</feature>
<dbReference type="InterPro" id="IPR017900">
    <property type="entry name" value="4Fe4S_Fe_S_CS"/>
</dbReference>
<dbReference type="PROSITE" id="PS51379">
    <property type="entry name" value="4FE4S_FER_2"/>
    <property type="match status" value="2"/>
</dbReference>
<evidence type="ECO:0000259" key="4">
    <source>
        <dbReference type="PROSITE" id="PS51379"/>
    </source>
</evidence>
<organism evidence="5 6">
    <name type="scientific">Intestinibacter bartlettii</name>
    <dbReference type="NCBI Taxonomy" id="261299"/>
    <lineage>
        <taxon>Bacteria</taxon>
        <taxon>Bacillati</taxon>
        <taxon>Bacillota</taxon>
        <taxon>Clostridia</taxon>
        <taxon>Peptostreptococcales</taxon>
        <taxon>Peptostreptococcaceae</taxon>
        <taxon>Intestinibacter</taxon>
    </lineage>
</organism>
<evidence type="ECO:0000313" key="5">
    <source>
        <dbReference type="EMBL" id="MBU5336450.1"/>
    </source>
</evidence>
<keyword evidence="6" id="KW-1185">Reference proteome</keyword>
<dbReference type="InterPro" id="IPR017896">
    <property type="entry name" value="4Fe4S_Fe-S-bd"/>
</dbReference>
<evidence type="ECO:0000256" key="2">
    <source>
        <dbReference type="ARBA" id="ARBA00023004"/>
    </source>
</evidence>
<evidence type="ECO:0000313" key="6">
    <source>
        <dbReference type="Proteomes" id="UP001196301"/>
    </source>
</evidence>
<gene>
    <name evidence="5" type="ORF">KQI20_08370</name>
</gene>
<dbReference type="EMBL" id="JAHLOQ010000020">
    <property type="protein sequence ID" value="MBU5336450.1"/>
    <property type="molecule type" value="Genomic_DNA"/>
</dbReference>
<dbReference type="InterPro" id="IPR047964">
    <property type="entry name" value="EFR1-like"/>
</dbReference>
<evidence type="ECO:0000256" key="3">
    <source>
        <dbReference type="ARBA" id="ARBA00023014"/>
    </source>
</evidence>
<dbReference type="Pfam" id="PF13187">
    <property type="entry name" value="Fer4_9"/>
    <property type="match status" value="1"/>
</dbReference>
<dbReference type="Proteomes" id="UP001196301">
    <property type="component" value="Unassembled WGS sequence"/>
</dbReference>
<keyword evidence="3" id="KW-0411">Iron-sulfur</keyword>
<dbReference type="NCBIfam" id="NF038196">
    <property type="entry name" value="ferrodoxin_EFR1"/>
    <property type="match status" value="1"/>
</dbReference>
<accession>A0ABS6DX89</accession>
<name>A0ABS6DX89_9FIRM</name>
<dbReference type="RefSeq" id="WP_216569605.1">
    <property type="nucleotide sequence ID" value="NZ_JAHLOQ010000020.1"/>
</dbReference>
<proteinExistence type="predicted"/>
<comment type="caution">
    <text evidence="5">The sequence shown here is derived from an EMBL/GenBank/DDBJ whole genome shotgun (WGS) entry which is preliminary data.</text>
</comment>
<protein>
    <submittedName>
        <fullName evidence="5">EFR1 family ferrodoxin</fullName>
    </submittedName>
</protein>
<sequence>MIFYYSGTGNSLWVAQVISKYQNERLIDIASELQKDQEEYIYDLDRKEKIGFVFPTYSWAPPRIVEDFIKKIKFNGYRQHYLFSVYTCGSDTGCMSKYLDNMFKDKKMEIYYTAFIQMPENFITMFDLDSTLLRNKKLEDAQKNIVTINEEIKDRRLHAFDKDKYYIMDYFKTYIVKPLFYIFCMGTSKFNVDNKCNSCGLCVKVCPYKNIELYKGRPMWSQNCTKCMACICRCPQEAIQYGKATRKKGRYYNPLLKQEKKDSEPI</sequence>
<evidence type="ECO:0000256" key="1">
    <source>
        <dbReference type="ARBA" id="ARBA00022723"/>
    </source>
</evidence>
<keyword evidence="1" id="KW-0479">Metal-binding</keyword>
<dbReference type="PROSITE" id="PS00198">
    <property type="entry name" value="4FE4S_FER_1"/>
    <property type="match status" value="2"/>
</dbReference>
<keyword evidence="2" id="KW-0408">Iron</keyword>
<feature type="domain" description="4Fe-4S ferredoxin-type" evidence="4">
    <location>
        <begin position="217"/>
        <end position="244"/>
    </location>
</feature>
<reference evidence="5 6" key="1">
    <citation type="submission" date="2021-06" db="EMBL/GenBank/DDBJ databases">
        <authorList>
            <person name="Sun Q."/>
            <person name="Li D."/>
        </authorList>
    </citation>
    <scope>NUCLEOTIDE SEQUENCE [LARGE SCALE GENOMIC DNA]</scope>
    <source>
        <strain evidence="5 6">N19</strain>
    </source>
</reference>